<feature type="compositionally biased region" description="Basic and acidic residues" evidence="1">
    <location>
        <begin position="84"/>
        <end position="102"/>
    </location>
</feature>
<organism evidence="2 3">
    <name type="scientific">Laodelphax striatellus</name>
    <name type="common">Small brown planthopper</name>
    <name type="synonym">Delphax striatella</name>
    <dbReference type="NCBI Taxonomy" id="195883"/>
    <lineage>
        <taxon>Eukaryota</taxon>
        <taxon>Metazoa</taxon>
        <taxon>Ecdysozoa</taxon>
        <taxon>Arthropoda</taxon>
        <taxon>Hexapoda</taxon>
        <taxon>Insecta</taxon>
        <taxon>Pterygota</taxon>
        <taxon>Neoptera</taxon>
        <taxon>Paraneoptera</taxon>
        <taxon>Hemiptera</taxon>
        <taxon>Auchenorrhyncha</taxon>
        <taxon>Fulgoroidea</taxon>
        <taxon>Delphacidae</taxon>
        <taxon>Criomorphinae</taxon>
        <taxon>Laodelphax</taxon>
    </lineage>
</organism>
<dbReference type="AlphaFoldDB" id="A0A482X0U4"/>
<comment type="caution">
    <text evidence="2">The sequence shown here is derived from an EMBL/GenBank/DDBJ whole genome shotgun (WGS) entry which is preliminary data.</text>
</comment>
<sequence length="136" mass="16302">MVAMLLPDQTYEEASAELAVLFSFLARHRIRPEFFCRYRQHLRVCQQRNLVSGVKENKPEEEKEEEEKIGSRRNRKRKRRRRMSERGGNRERERERERGEGEGKEEENPESERNNREGEELKKEVVTAVFSSKHIS</sequence>
<evidence type="ECO:0000313" key="3">
    <source>
        <dbReference type="Proteomes" id="UP000291343"/>
    </source>
</evidence>
<evidence type="ECO:0000313" key="2">
    <source>
        <dbReference type="EMBL" id="RZF39455.1"/>
    </source>
</evidence>
<feature type="compositionally biased region" description="Basic residues" evidence="1">
    <location>
        <begin position="71"/>
        <end position="83"/>
    </location>
</feature>
<dbReference type="Proteomes" id="UP000291343">
    <property type="component" value="Unassembled WGS sequence"/>
</dbReference>
<proteinExistence type="predicted"/>
<keyword evidence="3" id="KW-1185">Reference proteome</keyword>
<reference evidence="2 3" key="1">
    <citation type="journal article" date="2017" name="Gigascience">
        <title>Genome sequence of the small brown planthopper, Laodelphax striatellus.</title>
        <authorList>
            <person name="Zhu J."/>
            <person name="Jiang F."/>
            <person name="Wang X."/>
            <person name="Yang P."/>
            <person name="Bao Y."/>
            <person name="Zhao W."/>
            <person name="Wang W."/>
            <person name="Lu H."/>
            <person name="Wang Q."/>
            <person name="Cui N."/>
            <person name="Li J."/>
            <person name="Chen X."/>
            <person name="Luo L."/>
            <person name="Yu J."/>
            <person name="Kang L."/>
            <person name="Cui F."/>
        </authorList>
    </citation>
    <scope>NUCLEOTIDE SEQUENCE [LARGE SCALE GENOMIC DNA]</scope>
    <source>
        <strain evidence="2">Lst14</strain>
    </source>
</reference>
<feature type="region of interest" description="Disordered" evidence="1">
    <location>
        <begin position="48"/>
        <end position="136"/>
    </location>
</feature>
<accession>A0A482X0U4</accession>
<gene>
    <name evidence="2" type="ORF">LSTR_LSTR000976</name>
</gene>
<feature type="compositionally biased region" description="Basic and acidic residues" evidence="1">
    <location>
        <begin position="110"/>
        <end position="125"/>
    </location>
</feature>
<dbReference type="InParanoid" id="A0A482X0U4"/>
<protein>
    <submittedName>
        <fullName evidence="2">Uncharacterized protein</fullName>
    </submittedName>
</protein>
<dbReference type="OrthoDB" id="7697974at2759"/>
<name>A0A482X0U4_LAOST</name>
<evidence type="ECO:0000256" key="1">
    <source>
        <dbReference type="SAM" id="MobiDB-lite"/>
    </source>
</evidence>
<dbReference type="EMBL" id="QKKF02019844">
    <property type="protein sequence ID" value="RZF39455.1"/>
    <property type="molecule type" value="Genomic_DNA"/>
</dbReference>
<feature type="compositionally biased region" description="Basic and acidic residues" evidence="1">
    <location>
        <begin position="55"/>
        <end position="70"/>
    </location>
</feature>